<dbReference type="EMBL" id="BAABWU010000001">
    <property type="protein sequence ID" value="GAA6194936.1"/>
    <property type="molecule type" value="Genomic_DNA"/>
</dbReference>
<protein>
    <submittedName>
        <fullName evidence="2">LPS assembly lipoprotein LptE</fullName>
    </submittedName>
</protein>
<proteinExistence type="predicted"/>
<dbReference type="InterPro" id="IPR007485">
    <property type="entry name" value="LPS_assembly_LptE"/>
</dbReference>
<dbReference type="Proteomes" id="UP001441944">
    <property type="component" value="Unassembled WGS sequence"/>
</dbReference>
<dbReference type="Gene3D" id="3.30.160.150">
    <property type="entry name" value="Lipoprotein like domain"/>
    <property type="match status" value="1"/>
</dbReference>
<gene>
    <name evidence="2" type="primary">lptE</name>
    <name evidence="2" type="ORF">NBRC116598_03800</name>
</gene>
<evidence type="ECO:0000313" key="2">
    <source>
        <dbReference type="EMBL" id="GAA6194936.1"/>
    </source>
</evidence>
<comment type="caution">
    <text evidence="2">The sequence shown here is derived from an EMBL/GenBank/DDBJ whole genome shotgun (WGS) entry which is preliminary data.</text>
</comment>
<reference evidence="2 3" key="1">
    <citation type="submission" date="2024-04" db="EMBL/GenBank/DDBJ databases">
        <title>Draft genome sequence of Pseudophaeobacter arcticus NBRC 116598.</title>
        <authorList>
            <person name="Miyakawa T."/>
            <person name="Kusuya Y."/>
            <person name="Miura T."/>
        </authorList>
    </citation>
    <scope>NUCLEOTIDE SEQUENCE [LARGE SCALE GENOMIC DNA]</scope>
    <source>
        <strain evidence="2 3">SU-CL00105</strain>
    </source>
</reference>
<keyword evidence="2" id="KW-0449">Lipoprotein</keyword>
<evidence type="ECO:0000313" key="3">
    <source>
        <dbReference type="Proteomes" id="UP001441944"/>
    </source>
</evidence>
<keyword evidence="1" id="KW-0732">Signal</keyword>
<dbReference type="Pfam" id="PF04390">
    <property type="entry name" value="LptE"/>
    <property type="match status" value="1"/>
</dbReference>
<accession>A0ABQ0AGE0</accession>
<feature type="signal peptide" evidence="1">
    <location>
        <begin position="1"/>
        <end position="21"/>
    </location>
</feature>
<evidence type="ECO:0000256" key="1">
    <source>
        <dbReference type="SAM" id="SignalP"/>
    </source>
</evidence>
<sequence length="174" mass="18230">MSLLKQSLLILTLAASVVVSACGFTPVHAPGGTGDALYGEVEITFPDLPDSTGDKNAYFLVRDLEQRLGRASSGAYQLDLTLTTRTDGQAITADNSITRYSIIGAAGYSLTRKSDGVVVASGSETNFTGYSATGSTVETLAGERDAYKRLMRILADQISARLLASADLTPTAAE</sequence>
<dbReference type="PROSITE" id="PS51257">
    <property type="entry name" value="PROKAR_LIPOPROTEIN"/>
    <property type="match status" value="1"/>
</dbReference>
<name>A0ABQ0AGE0_9RHOB</name>
<organism evidence="2 3">
    <name type="scientific">Pseudophaeobacter arcticus</name>
    <dbReference type="NCBI Taxonomy" id="385492"/>
    <lineage>
        <taxon>Bacteria</taxon>
        <taxon>Pseudomonadati</taxon>
        <taxon>Pseudomonadota</taxon>
        <taxon>Alphaproteobacteria</taxon>
        <taxon>Rhodobacterales</taxon>
        <taxon>Paracoccaceae</taxon>
        <taxon>Pseudophaeobacter</taxon>
    </lineage>
</organism>
<keyword evidence="3" id="KW-1185">Reference proteome</keyword>
<dbReference type="RefSeq" id="WP_353396622.1">
    <property type="nucleotide sequence ID" value="NZ_BAABWU010000001.1"/>
</dbReference>
<feature type="chain" id="PRO_5046852196" evidence="1">
    <location>
        <begin position="22"/>
        <end position="174"/>
    </location>
</feature>